<dbReference type="Gene3D" id="1.10.287.950">
    <property type="entry name" value="Methyl-accepting chemotaxis protein"/>
    <property type="match status" value="1"/>
</dbReference>
<keyword evidence="4" id="KW-0175">Coiled coil</keyword>
<evidence type="ECO:0000256" key="1">
    <source>
        <dbReference type="ARBA" id="ARBA00022481"/>
    </source>
</evidence>
<dbReference type="CDD" id="cd06225">
    <property type="entry name" value="HAMP"/>
    <property type="match status" value="1"/>
</dbReference>
<protein>
    <submittedName>
        <fullName evidence="8">MCP four helix bundle domain-containing protein</fullName>
    </submittedName>
</protein>
<evidence type="ECO:0000313" key="9">
    <source>
        <dbReference type="Proteomes" id="UP000637632"/>
    </source>
</evidence>
<comment type="similarity">
    <text evidence="2">Belongs to the methyl-accepting chemotaxis (MCP) protein family.</text>
</comment>
<gene>
    <name evidence="8" type="ORF">H8K26_08225</name>
</gene>
<dbReference type="InterPro" id="IPR003660">
    <property type="entry name" value="HAMP_dom"/>
</dbReference>
<evidence type="ECO:0000256" key="3">
    <source>
        <dbReference type="PROSITE-ProRule" id="PRU00284"/>
    </source>
</evidence>
<name>A0ABR6XEY8_9BURK</name>
<keyword evidence="3" id="KW-0807">Transducer</keyword>
<dbReference type="EMBL" id="JACOFT010000002">
    <property type="protein sequence ID" value="MBC3811421.1"/>
    <property type="molecule type" value="Genomic_DNA"/>
</dbReference>
<dbReference type="CDD" id="cd11386">
    <property type="entry name" value="MCP_signal"/>
    <property type="match status" value="1"/>
</dbReference>
<reference evidence="8 9" key="1">
    <citation type="submission" date="2020-08" db="EMBL/GenBank/DDBJ databases">
        <title>Novel species isolated from subtropical streams in China.</title>
        <authorList>
            <person name="Lu H."/>
        </authorList>
    </citation>
    <scope>NUCLEOTIDE SEQUENCE [LARGE SCALE GENOMIC DNA]</scope>
    <source>
        <strain evidence="8 9">CCTCC AB 2015119</strain>
    </source>
</reference>
<keyword evidence="5" id="KW-1133">Transmembrane helix</keyword>
<feature type="domain" description="Methyl-accepting transducer" evidence="6">
    <location>
        <begin position="268"/>
        <end position="497"/>
    </location>
</feature>
<accession>A0ABR6XEY8</accession>
<feature type="domain" description="HAMP" evidence="7">
    <location>
        <begin position="211"/>
        <end position="263"/>
    </location>
</feature>
<feature type="transmembrane region" description="Helical" evidence="5">
    <location>
        <begin position="12"/>
        <end position="31"/>
    </location>
</feature>
<dbReference type="PROSITE" id="PS50111">
    <property type="entry name" value="CHEMOTAXIS_TRANSDUC_2"/>
    <property type="match status" value="1"/>
</dbReference>
<feature type="transmembrane region" description="Helical" evidence="5">
    <location>
        <begin position="187"/>
        <end position="208"/>
    </location>
</feature>
<dbReference type="SMART" id="SM00283">
    <property type="entry name" value="MA"/>
    <property type="match status" value="1"/>
</dbReference>
<dbReference type="Proteomes" id="UP000637632">
    <property type="component" value="Unassembled WGS sequence"/>
</dbReference>
<organism evidence="8 9">
    <name type="scientific">Undibacterium aquatile</name>
    <dbReference type="NCBI Taxonomy" id="1537398"/>
    <lineage>
        <taxon>Bacteria</taxon>
        <taxon>Pseudomonadati</taxon>
        <taxon>Pseudomonadota</taxon>
        <taxon>Betaproteobacteria</taxon>
        <taxon>Burkholderiales</taxon>
        <taxon>Oxalobacteraceae</taxon>
        <taxon>Undibacterium</taxon>
    </lineage>
</organism>
<dbReference type="InterPro" id="IPR024478">
    <property type="entry name" value="HlyB_4HB_MCP"/>
</dbReference>
<dbReference type="Pfam" id="PF00672">
    <property type="entry name" value="HAMP"/>
    <property type="match status" value="1"/>
</dbReference>
<dbReference type="RefSeq" id="WP_190478673.1">
    <property type="nucleotide sequence ID" value="NZ_JACOFT010000002.1"/>
</dbReference>
<feature type="coiled-coil region" evidence="4">
    <location>
        <begin position="468"/>
        <end position="506"/>
    </location>
</feature>
<dbReference type="Pfam" id="PF00015">
    <property type="entry name" value="MCPsignal"/>
    <property type="match status" value="1"/>
</dbReference>
<keyword evidence="9" id="KW-1185">Reference proteome</keyword>
<dbReference type="InterPro" id="IPR047347">
    <property type="entry name" value="YvaQ-like_sensor"/>
</dbReference>
<sequence length="571" mass="60718">MKLSNLPIGTRLGAGFALVLLMLIGVAYLGIHGMQQSNQSLHHVVTVNIKKMDALEDMSRSIHVVSRVVRSIALLSDEAQAKLEHKKIDEARAHYDEAFSRLEKMPLDDHGKKFVASIKEDQIAARALVNKFEEMVHTNKEEAVQFLLKETNPATAKWQDAIRDFTNLQEEKNASDEEAAAHAYQSALFLMISITALAVICGGLVAWFTSRSIVAPISVAVDLAKTVAQGDLTSEIQVNSTDETGQLMQALKDMNGNLIDIVSKVRVGTETIHTAATEIASGNLDLSSRTEEQAGALEETASSMEELTSTVKHNTDNARQANQLAISASEVAAKGGAVVNEVVHTMGAINASSKKIVDIIGVIDGIAFQTNILALNAAVEAARAGEQGRGFAVVASEVRNLAQRSAGAAKEIKTLIGDSVEQVEIGSRLVDQAGSTMDSVVSSIKNVTDIMGEMSLASQEQTSGIEQINHAVTQMDEVTQQNAALVEEAAAAAASLEEQAQVLKQIVSVFKIPGAHGGFAPTPKTNGRVAPASVRSNQTQRGQVKRLAGSVKVADGGKSVKAAGGEEWDEF</sequence>
<dbReference type="SUPFAM" id="SSF58104">
    <property type="entry name" value="Methyl-accepting chemotaxis protein (MCP) signaling domain"/>
    <property type="match status" value="1"/>
</dbReference>
<comment type="caution">
    <text evidence="8">The sequence shown here is derived from an EMBL/GenBank/DDBJ whole genome shotgun (WGS) entry which is preliminary data.</text>
</comment>
<evidence type="ECO:0000256" key="5">
    <source>
        <dbReference type="SAM" id="Phobius"/>
    </source>
</evidence>
<keyword evidence="5" id="KW-0472">Membrane</keyword>
<dbReference type="PROSITE" id="PS50885">
    <property type="entry name" value="HAMP"/>
    <property type="match status" value="1"/>
</dbReference>
<evidence type="ECO:0000259" key="6">
    <source>
        <dbReference type="PROSITE" id="PS50111"/>
    </source>
</evidence>
<dbReference type="PANTHER" id="PTHR43531">
    <property type="entry name" value="PROTEIN ICFG"/>
    <property type="match status" value="1"/>
</dbReference>
<dbReference type="Pfam" id="PF12729">
    <property type="entry name" value="4HB_MCP_1"/>
    <property type="match status" value="1"/>
</dbReference>
<dbReference type="InterPro" id="IPR051310">
    <property type="entry name" value="MCP_chemotaxis"/>
</dbReference>
<evidence type="ECO:0000256" key="2">
    <source>
        <dbReference type="ARBA" id="ARBA00029447"/>
    </source>
</evidence>
<dbReference type="CDD" id="cd19411">
    <property type="entry name" value="MCP2201-like_sensor"/>
    <property type="match status" value="1"/>
</dbReference>
<proteinExistence type="inferred from homology"/>
<dbReference type="PANTHER" id="PTHR43531:SF14">
    <property type="entry name" value="METHYL-ACCEPTING CHEMOTAXIS PROTEIN I-RELATED"/>
    <property type="match status" value="1"/>
</dbReference>
<dbReference type="InterPro" id="IPR004089">
    <property type="entry name" value="MCPsignal_dom"/>
</dbReference>
<evidence type="ECO:0000256" key="4">
    <source>
        <dbReference type="SAM" id="Coils"/>
    </source>
</evidence>
<dbReference type="SMART" id="SM00304">
    <property type="entry name" value="HAMP"/>
    <property type="match status" value="1"/>
</dbReference>
<evidence type="ECO:0000313" key="8">
    <source>
        <dbReference type="EMBL" id="MBC3811421.1"/>
    </source>
</evidence>
<keyword evidence="5" id="KW-0812">Transmembrane</keyword>
<keyword evidence="1" id="KW-0488">Methylation</keyword>
<evidence type="ECO:0000259" key="7">
    <source>
        <dbReference type="PROSITE" id="PS50885"/>
    </source>
</evidence>